<gene>
    <name evidence="8" type="ORF">UJA718_LOCUS3867</name>
</gene>
<dbReference type="Proteomes" id="UP000663873">
    <property type="component" value="Unassembled WGS sequence"/>
</dbReference>
<evidence type="ECO:0000259" key="7">
    <source>
        <dbReference type="PROSITE" id="PS50011"/>
    </source>
</evidence>
<dbReference type="EMBL" id="CAJOBP010000299">
    <property type="protein sequence ID" value="CAF4157748.1"/>
    <property type="molecule type" value="Genomic_DNA"/>
</dbReference>
<dbReference type="Gene3D" id="1.50.40.10">
    <property type="entry name" value="Mitochondrial carrier domain"/>
    <property type="match status" value="2"/>
</dbReference>
<feature type="repeat" description="Solcar" evidence="5">
    <location>
        <begin position="256"/>
        <end position="339"/>
    </location>
</feature>
<dbReference type="GO" id="GO:0004672">
    <property type="term" value="F:protein kinase activity"/>
    <property type="evidence" value="ECO:0007669"/>
    <property type="project" value="InterPro"/>
</dbReference>
<keyword evidence="6" id="KW-1133">Transmembrane helix</keyword>
<comment type="caution">
    <text evidence="8">The sequence shown here is derived from an EMBL/GenBank/DDBJ whole genome shotgun (WGS) entry which is preliminary data.</text>
</comment>
<dbReference type="SUPFAM" id="SSF103506">
    <property type="entry name" value="Mitochondrial carrier"/>
    <property type="match status" value="1"/>
</dbReference>
<dbReference type="GO" id="GO:0015658">
    <property type="term" value="F:branched-chain amino acid transmembrane transporter activity"/>
    <property type="evidence" value="ECO:0007669"/>
    <property type="project" value="InterPro"/>
</dbReference>
<evidence type="ECO:0000256" key="3">
    <source>
        <dbReference type="ARBA" id="ARBA00022692"/>
    </source>
</evidence>
<feature type="transmembrane region" description="Helical" evidence="6">
    <location>
        <begin position="23"/>
        <end position="44"/>
    </location>
</feature>
<protein>
    <recommendedName>
        <fullName evidence="7">Protein kinase domain-containing protein</fullName>
    </recommendedName>
</protein>
<evidence type="ECO:0000256" key="2">
    <source>
        <dbReference type="ARBA" id="ARBA00006375"/>
    </source>
</evidence>
<comment type="subcellular location">
    <subcellularLocation>
        <location evidence="1">Membrane</location>
        <topology evidence="1">Multi-pass membrane protein</topology>
    </subcellularLocation>
</comment>
<dbReference type="PANTHER" id="PTHR46314">
    <property type="entry name" value="SOLUTE CARRIER FAMILY 25 MEMBER 44"/>
    <property type="match status" value="1"/>
</dbReference>
<dbReference type="InterPro" id="IPR011009">
    <property type="entry name" value="Kinase-like_dom_sf"/>
</dbReference>
<keyword evidence="4 5" id="KW-0472">Membrane</keyword>
<dbReference type="GO" id="GO:0005524">
    <property type="term" value="F:ATP binding"/>
    <property type="evidence" value="ECO:0007669"/>
    <property type="project" value="InterPro"/>
</dbReference>
<dbReference type="GO" id="GO:0016020">
    <property type="term" value="C:membrane"/>
    <property type="evidence" value="ECO:0007669"/>
    <property type="project" value="UniProtKB-SubCell"/>
</dbReference>
<dbReference type="Pfam" id="PF00069">
    <property type="entry name" value="Pkinase"/>
    <property type="match status" value="1"/>
</dbReference>
<evidence type="ECO:0000256" key="1">
    <source>
        <dbReference type="ARBA" id="ARBA00004141"/>
    </source>
</evidence>
<comment type="similarity">
    <text evidence="2">Belongs to the mitochondrial carrier (TC 2.A.29) family.</text>
</comment>
<evidence type="ECO:0000313" key="9">
    <source>
        <dbReference type="Proteomes" id="UP000663873"/>
    </source>
</evidence>
<dbReference type="PROSITE" id="PS50011">
    <property type="entry name" value="PROTEIN_KINASE_DOM"/>
    <property type="match status" value="1"/>
</dbReference>
<dbReference type="InterPro" id="IPR023395">
    <property type="entry name" value="MCP_dom_sf"/>
</dbReference>
<evidence type="ECO:0000256" key="4">
    <source>
        <dbReference type="ARBA" id="ARBA00023136"/>
    </source>
</evidence>
<evidence type="ECO:0000313" key="8">
    <source>
        <dbReference type="EMBL" id="CAF4157748.1"/>
    </source>
</evidence>
<dbReference type="Gene3D" id="1.10.510.10">
    <property type="entry name" value="Transferase(Phosphotransferase) domain 1"/>
    <property type="match status" value="1"/>
</dbReference>
<dbReference type="InterPro" id="IPR000719">
    <property type="entry name" value="Prot_kinase_dom"/>
</dbReference>
<feature type="domain" description="Protein kinase" evidence="7">
    <location>
        <begin position="391"/>
        <end position="643"/>
    </location>
</feature>
<feature type="repeat" description="Solcar" evidence="5">
    <location>
        <begin position="22"/>
        <end position="103"/>
    </location>
</feature>
<dbReference type="PANTHER" id="PTHR46314:SF2">
    <property type="entry name" value="SOLUTE CARRIER FAMILY 25 MEMBER 44"/>
    <property type="match status" value="1"/>
</dbReference>
<evidence type="ECO:0000256" key="5">
    <source>
        <dbReference type="PROSITE-ProRule" id="PRU00282"/>
    </source>
</evidence>
<proteinExistence type="inferred from homology"/>
<sequence length="668" mass="77297">MSESDEPNLTYDIDWPMLDKSRFIPLNLLSTFIVRSVLYPVTLVRTRLQVQVKSSIYRGTWHALRTTIHYEGYRSLYKGFLVYNCQLVPGLIYITTFEATRARANILTTNEYLRAGIGGIVGSMCSQILACPIDIVSQHMQLVGLSSSEKKSRFKDDVSSKSSSGSLKNRHVRRIHVPKEIRHSNYLIFKHICSTLYYEKNADKNSKSKISFKGFYRGYLVSTFLFSLTSGVWWPSYYFYQRQMLNIESMFPIEVPLLLIQCIAGALSSFTSTIATNPIDVCRTRVQVERERRRVPQIMRELWQEERFHIFTKGLTARLSHSCIYSLLIIFGYETVKRVSLKEEYQGHVRWYILHYILIMVEEHQQIENLPVEQPRWIGGSTLVRQFEDFYDLDEPINHGQFADVYTCRLKNRQAIRAVKCIPKRGKRKTPIKNASIIIQLDHPNLVVIREILESPTHIYIVQDFVDGPNLFQKIAQTEVHTEFNISKYCSQILRALQYLHERKIYHGRIHVENVLFRTIDNEEKVCLVDYTYSNLCTRQAIAILVNDSPIFCAPEILRGETFSASSDMWQLGILLHLCLSGSYPFAGSAKQIFQKILNGKIGYDAPEWDCISSNGKAFISNIFQVNVQDRLTVLQALSQPWIREKVYHADNLSQARTNIMALETGKK</sequence>
<dbReference type="Pfam" id="PF00153">
    <property type="entry name" value="Mito_carr"/>
    <property type="match status" value="2"/>
</dbReference>
<name>A0A819YD55_9BILA</name>
<dbReference type="InterPro" id="IPR018108">
    <property type="entry name" value="MCP_transmembrane"/>
</dbReference>
<reference evidence="8" key="1">
    <citation type="submission" date="2021-02" db="EMBL/GenBank/DDBJ databases">
        <authorList>
            <person name="Nowell W R."/>
        </authorList>
    </citation>
    <scope>NUCLEOTIDE SEQUENCE</scope>
</reference>
<dbReference type="InterPro" id="IPR042164">
    <property type="entry name" value="SLC25A44"/>
</dbReference>
<keyword evidence="9" id="KW-1185">Reference proteome</keyword>
<dbReference type="Gene3D" id="3.30.200.20">
    <property type="entry name" value="Phosphorylase Kinase, domain 1"/>
    <property type="match status" value="1"/>
</dbReference>
<dbReference type="PROSITE" id="PS50920">
    <property type="entry name" value="SOLCAR"/>
    <property type="match status" value="2"/>
</dbReference>
<evidence type="ECO:0000256" key="6">
    <source>
        <dbReference type="SAM" id="Phobius"/>
    </source>
</evidence>
<feature type="transmembrane region" description="Helical" evidence="6">
    <location>
        <begin position="214"/>
        <end position="235"/>
    </location>
</feature>
<organism evidence="8 9">
    <name type="scientific">Rotaria socialis</name>
    <dbReference type="NCBI Taxonomy" id="392032"/>
    <lineage>
        <taxon>Eukaryota</taxon>
        <taxon>Metazoa</taxon>
        <taxon>Spiralia</taxon>
        <taxon>Gnathifera</taxon>
        <taxon>Rotifera</taxon>
        <taxon>Eurotatoria</taxon>
        <taxon>Bdelloidea</taxon>
        <taxon>Philodinida</taxon>
        <taxon>Philodinidae</taxon>
        <taxon>Rotaria</taxon>
    </lineage>
</organism>
<dbReference type="GO" id="GO:0009083">
    <property type="term" value="P:branched-chain amino acid catabolic process"/>
    <property type="evidence" value="ECO:0007669"/>
    <property type="project" value="InterPro"/>
</dbReference>
<dbReference type="AlphaFoldDB" id="A0A819YD55"/>
<accession>A0A819YD55</accession>
<keyword evidence="3 5" id="KW-0812">Transmembrane</keyword>
<dbReference type="SUPFAM" id="SSF56112">
    <property type="entry name" value="Protein kinase-like (PK-like)"/>
    <property type="match status" value="1"/>
</dbReference>
<dbReference type="GO" id="GO:0005739">
    <property type="term" value="C:mitochondrion"/>
    <property type="evidence" value="ECO:0007669"/>
    <property type="project" value="InterPro"/>
</dbReference>